<protein>
    <submittedName>
        <fullName evidence="2">Uncharacterized protein</fullName>
    </submittedName>
</protein>
<evidence type="ECO:0000256" key="1">
    <source>
        <dbReference type="SAM" id="Phobius"/>
    </source>
</evidence>
<keyword evidence="1" id="KW-0472">Membrane</keyword>
<reference evidence="2" key="2">
    <citation type="submission" date="2023-06" db="EMBL/GenBank/DDBJ databases">
        <authorList>
            <consortium name="Lawrence Berkeley National Laboratory"/>
            <person name="Mondo S.J."/>
            <person name="Hensen N."/>
            <person name="Bonometti L."/>
            <person name="Westerberg I."/>
            <person name="Brannstrom I.O."/>
            <person name="Guillou S."/>
            <person name="Cros-Aarteil S."/>
            <person name="Calhoun S."/>
            <person name="Haridas S."/>
            <person name="Kuo A."/>
            <person name="Pangilinan J."/>
            <person name="Riley R."/>
            <person name="Labutti K."/>
            <person name="Andreopoulos B."/>
            <person name="Lipzen A."/>
            <person name="Chen C."/>
            <person name="Yanf M."/>
            <person name="Daum C."/>
            <person name="Ng V."/>
            <person name="Clum A."/>
            <person name="Steindorff A."/>
            <person name="Ohm R."/>
            <person name="Martin F."/>
            <person name="Silar P."/>
            <person name="Natvig D."/>
            <person name="Lalanne C."/>
            <person name="Gautier V."/>
            <person name="Ament-Velasquez S.L."/>
            <person name="Kruys A."/>
            <person name="Hutchinson M.I."/>
            <person name="Powell A.J."/>
            <person name="Barry K."/>
            <person name="Miller A.N."/>
            <person name="Grigoriev I.V."/>
            <person name="Debuchy R."/>
            <person name="Gladieux P."/>
            <person name="Thoren M.H."/>
            <person name="Johannesson H."/>
        </authorList>
    </citation>
    <scope>NUCLEOTIDE SEQUENCE</scope>
    <source>
        <strain evidence="2">PSN324</strain>
    </source>
</reference>
<comment type="caution">
    <text evidence="2">The sequence shown here is derived from an EMBL/GenBank/DDBJ whole genome shotgun (WGS) entry which is preliminary data.</text>
</comment>
<accession>A0AAV9HFH3</accession>
<evidence type="ECO:0000313" key="3">
    <source>
        <dbReference type="Proteomes" id="UP001321749"/>
    </source>
</evidence>
<feature type="transmembrane region" description="Helical" evidence="1">
    <location>
        <begin position="7"/>
        <end position="27"/>
    </location>
</feature>
<sequence length="92" mass="10780">MIRFGGIGMICSFVVTCIVGREAGIFLFIISLFQGSCVSFVVFGDSIFYLLTWKMERWKEGKKRIFAFLYVWYPNFFFLSSYFLLFLLFVCG</sequence>
<dbReference type="EMBL" id="MU865042">
    <property type="protein sequence ID" value="KAK4459252.1"/>
    <property type="molecule type" value="Genomic_DNA"/>
</dbReference>
<feature type="transmembrane region" description="Helical" evidence="1">
    <location>
        <begin position="65"/>
        <end position="90"/>
    </location>
</feature>
<feature type="transmembrane region" description="Helical" evidence="1">
    <location>
        <begin position="33"/>
        <end position="53"/>
    </location>
</feature>
<keyword evidence="1" id="KW-0812">Transmembrane</keyword>
<keyword evidence="1" id="KW-1133">Transmembrane helix</keyword>
<gene>
    <name evidence="2" type="ORF">QBC42DRAFT_274896</name>
</gene>
<keyword evidence="3" id="KW-1185">Reference proteome</keyword>
<name>A0AAV9HFH3_9PEZI</name>
<reference evidence="2" key="1">
    <citation type="journal article" date="2023" name="Mol. Phylogenet. Evol.">
        <title>Genome-scale phylogeny and comparative genomics of the fungal order Sordariales.</title>
        <authorList>
            <person name="Hensen N."/>
            <person name="Bonometti L."/>
            <person name="Westerberg I."/>
            <person name="Brannstrom I.O."/>
            <person name="Guillou S."/>
            <person name="Cros-Aarteil S."/>
            <person name="Calhoun S."/>
            <person name="Haridas S."/>
            <person name="Kuo A."/>
            <person name="Mondo S."/>
            <person name="Pangilinan J."/>
            <person name="Riley R."/>
            <person name="LaButti K."/>
            <person name="Andreopoulos B."/>
            <person name="Lipzen A."/>
            <person name="Chen C."/>
            <person name="Yan M."/>
            <person name="Daum C."/>
            <person name="Ng V."/>
            <person name="Clum A."/>
            <person name="Steindorff A."/>
            <person name="Ohm R.A."/>
            <person name="Martin F."/>
            <person name="Silar P."/>
            <person name="Natvig D.O."/>
            <person name="Lalanne C."/>
            <person name="Gautier V."/>
            <person name="Ament-Velasquez S.L."/>
            <person name="Kruys A."/>
            <person name="Hutchinson M.I."/>
            <person name="Powell A.J."/>
            <person name="Barry K."/>
            <person name="Miller A.N."/>
            <person name="Grigoriev I.V."/>
            <person name="Debuchy R."/>
            <person name="Gladieux P."/>
            <person name="Hiltunen Thoren M."/>
            <person name="Johannesson H."/>
        </authorList>
    </citation>
    <scope>NUCLEOTIDE SEQUENCE</scope>
    <source>
        <strain evidence="2">PSN324</strain>
    </source>
</reference>
<organism evidence="2 3">
    <name type="scientific">Cladorrhinum samala</name>
    <dbReference type="NCBI Taxonomy" id="585594"/>
    <lineage>
        <taxon>Eukaryota</taxon>
        <taxon>Fungi</taxon>
        <taxon>Dikarya</taxon>
        <taxon>Ascomycota</taxon>
        <taxon>Pezizomycotina</taxon>
        <taxon>Sordariomycetes</taxon>
        <taxon>Sordariomycetidae</taxon>
        <taxon>Sordariales</taxon>
        <taxon>Podosporaceae</taxon>
        <taxon>Cladorrhinum</taxon>
    </lineage>
</organism>
<dbReference type="Proteomes" id="UP001321749">
    <property type="component" value="Unassembled WGS sequence"/>
</dbReference>
<proteinExistence type="predicted"/>
<dbReference type="AlphaFoldDB" id="A0AAV9HFH3"/>
<evidence type="ECO:0000313" key="2">
    <source>
        <dbReference type="EMBL" id="KAK4459252.1"/>
    </source>
</evidence>